<dbReference type="Proteomes" id="UP000031561">
    <property type="component" value="Unassembled WGS sequence"/>
</dbReference>
<organism evidence="3 4">
    <name type="scientific">Lyngbya confervoides BDU141951</name>
    <dbReference type="NCBI Taxonomy" id="1574623"/>
    <lineage>
        <taxon>Bacteria</taxon>
        <taxon>Bacillati</taxon>
        <taxon>Cyanobacteriota</taxon>
        <taxon>Cyanophyceae</taxon>
        <taxon>Oscillatoriophycideae</taxon>
        <taxon>Oscillatoriales</taxon>
        <taxon>Microcoleaceae</taxon>
        <taxon>Lyngbya</taxon>
    </lineage>
</organism>
<protein>
    <submittedName>
        <fullName evidence="3">Cupin domain-containing protein</fullName>
    </submittedName>
</protein>
<dbReference type="Gene3D" id="2.60.120.10">
    <property type="entry name" value="Jelly Rolls"/>
    <property type="match status" value="1"/>
</dbReference>
<dbReference type="InterPro" id="IPR014710">
    <property type="entry name" value="RmlC-like_jellyroll"/>
</dbReference>
<proteinExistence type="predicted"/>
<dbReference type="RefSeq" id="WP_166283353.1">
    <property type="nucleotide sequence ID" value="NZ_JTHE03000102.1"/>
</dbReference>
<evidence type="ECO:0000259" key="2">
    <source>
        <dbReference type="Pfam" id="PF07883"/>
    </source>
</evidence>
<evidence type="ECO:0000313" key="4">
    <source>
        <dbReference type="Proteomes" id="UP000031561"/>
    </source>
</evidence>
<accession>A0ABD4T7W3</accession>
<feature type="domain" description="Cupin type-2" evidence="2">
    <location>
        <begin position="50"/>
        <end position="91"/>
    </location>
</feature>
<evidence type="ECO:0000256" key="1">
    <source>
        <dbReference type="SAM" id="MobiDB-lite"/>
    </source>
</evidence>
<dbReference type="InterPro" id="IPR013096">
    <property type="entry name" value="Cupin_2"/>
</dbReference>
<dbReference type="Pfam" id="PF07883">
    <property type="entry name" value="Cupin_2"/>
    <property type="match status" value="1"/>
</dbReference>
<evidence type="ECO:0000313" key="3">
    <source>
        <dbReference type="EMBL" id="MCM1984641.1"/>
    </source>
</evidence>
<gene>
    <name evidence="3" type="ORF">QQ91_0017600</name>
</gene>
<feature type="region of interest" description="Disordered" evidence="1">
    <location>
        <begin position="1"/>
        <end position="21"/>
    </location>
</feature>
<dbReference type="EMBL" id="JTHE03000102">
    <property type="protein sequence ID" value="MCM1984641.1"/>
    <property type="molecule type" value="Genomic_DNA"/>
</dbReference>
<dbReference type="SUPFAM" id="SSF51182">
    <property type="entry name" value="RmlC-like cupins"/>
    <property type="match status" value="1"/>
</dbReference>
<dbReference type="AlphaFoldDB" id="A0ABD4T7W3"/>
<dbReference type="InterPro" id="IPR011051">
    <property type="entry name" value="RmlC_Cupin_sf"/>
</dbReference>
<sequence length="109" mass="12008">MNQADTYLINEKDTAEGSQGQKYLASGQEIALRLWKEESADTDKPQASRNYETVGYVISGQAELTLAGQTLALNPGDSWYIPKGSAHRYRILESLTAIEATHPPARQDP</sequence>
<comment type="caution">
    <text evidence="3">The sequence shown here is derived from an EMBL/GenBank/DDBJ whole genome shotgun (WGS) entry which is preliminary data.</text>
</comment>
<keyword evidence="4" id="KW-1185">Reference proteome</keyword>
<name>A0ABD4T7W3_9CYAN</name>
<reference evidence="3 4" key="1">
    <citation type="journal article" date="2015" name="Genome Announc.">
        <title>Draft Genome Sequence of Filamentous Marine Cyanobacterium Lyngbya confervoides Strain BDU141951.</title>
        <authorList>
            <person name="Chandrababunaidu M.M."/>
            <person name="Sen D."/>
            <person name="Tripathy S."/>
        </authorList>
    </citation>
    <scope>NUCLEOTIDE SEQUENCE [LARGE SCALE GENOMIC DNA]</scope>
    <source>
        <strain evidence="3 4">BDU141951</strain>
    </source>
</reference>